<comment type="similarity">
    <text evidence="3 10">Belongs to the cytochrome P450 family.</text>
</comment>
<reference evidence="12" key="1">
    <citation type="submission" date="2021-01" db="UniProtKB">
        <authorList>
            <consortium name="EnsemblMetazoa"/>
        </authorList>
    </citation>
    <scope>IDENTIFICATION</scope>
</reference>
<dbReference type="KEGG" id="vde:111248731"/>
<comment type="cofactor">
    <cofactor evidence="1 9">
        <name>heme</name>
        <dbReference type="ChEBI" id="CHEBI:30413"/>
    </cofactor>
</comment>
<keyword evidence="4 9" id="KW-0349">Heme</keyword>
<sequence length="525" mass="60759">MESLRYLGKLFQPLSTAFVIALITMMTVIRLRQIPTYRKLMAFPHAFESIPVITYLCNFVVLCVRERLTGIDFGVLFWQQVLKRMDQYRKHGCFAMYLGAQPSLIVFRADHVEKVLTSNTNISKGPVYNYVHPWLGLGLLTSTGNKWRTRRKLLTPAFHFRILDEFAVIMNRQAKIFTEKVGSKKPTEDIVPYVTAVTLDIICETIMGVTMNSQTTGSGKKYLRSIKSLEARLLGRILKPTQWVNWIYNLTENSRQTCRDLKELHRFTINVINERKKELEANPAELEKMAANEDGIFKSRKPFLDMLLVEHIKRKTMSVADIREEVDTFMFEGHDTTSMGLIWAIYLIGLHPEVQSKLHKDIDDIFRGDTESEVTEKHIKQLRYLDMVLKESQRIYPSVPRISRTVTKEFRLDDKPVPVGTEVACNILVLHRDPNVFPDPLRFDPDRFLPENSSSRSPFAFVPFSAGPRNCIGQRFAIQEEKILLVWLLRKYRVKSLDPPNKVNFVVEVVLLPKGPIRVQFIPRT</sequence>
<evidence type="ECO:0000256" key="5">
    <source>
        <dbReference type="ARBA" id="ARBA00022824"/>
    </source>
</evidence>
<evidence type="ECO:0000256" key="8">
    <source>
        <dbReference type="ARBA" id="ARBA00023136"/>
    </source>
</evidence>
<dbReference type="PROSITE" id="PS00086">
    <property type="entry name" value="CYTOCHROME_P450"/>
    <property type="match status" value="1"/>
</dbReference>
<dbReference type="AlphaFoldDB" id="A0A7M7JV09"/>
<feature type="binding site" description="axial binding residue" evidence="9">
    <location>
        <position position="471"/>
    </location>
    <ligand>
        <name>heme</name>
        <dbReference type="ChEBI" id="CHEBI:30413"/>
    </ligand>
    <ligandPart>
        <name>Fe</name>
        <dbReference type="ChEBI" id="CHEBI:18248"/>
    </ligandPart>
</feature>
<keyword evidence="8 11" id="KW-0472">Membrane</keyword>
<evidence type="ECO:0000256" key="4">
    <source>
        <dbReference type="ARBA" id="ARBA00022617"/>
    </source>
</evidence>
<evidence type="ECO:0000313" key="12">
    <source>
        <dbReference type="EnsemblMetazoa" id="XP_022657330"/>
    </source>
</evidence>
<dbReference type="GO" id="GO:0020037">
    <property type="term" value="F:heme binding"/>
    <property type="evidence" value="ECO:0007669"/>
    <property type="project" value="InterPro"/>
</dbReference>
<dbReference type="Gene3D" id="1.10.630.10">
    <property type="entry name" value="Cytochrome P450"/>
    <property type="match status" value="1"/>
</dbReference>
<dbReference type="GO" id="GO:0005506">
    <property type="term" value="F:iron ion binding"/>
    <property type="evidence" value="ECO:0007669"/>
    <property type="project" value="InterPro"/>
</dbReference>
<keyword evidence="5" id="KW-0256">Endoplasmic reticulum</keyword>
<keyword evidence="11" id="KW-0812">Transmembrane</keyword>
<keyword evidence="13" id="KW-1185">Reference proteome</keyword>
<evidence type="ECO:0000256" key="9">
    <source>
        <dbReference type="PIRSR" id="PIRSR602401-1"/>
    </source>
</evidence>
<dbReference type="CDD" id="cd20628">
    <property type="entry name" value="CYP4"/>
    <property type="match status" value="1"/>
</dbReference>
<dbReference type="GeneID" id="111248731"/>
<dbReference type="PANTHER" id="PTHR24291:SF189">
    <property type="entry name" value="CYTOCHROME P450 4C3-RELATED"/>
    <property type="match status" value="1"/>
</dbReference>
<evidence type="ECO:0000256" key="10">
    <source>
        <dbReference type="RuleBase" id="RU000461"/>
    </source>
</evidence>
<evidence type="ECO:0000313" key="13">
    <source>
        <dbReference type="Proteomes" id="UP000594260"/>
    </source>
</evidence>
<dbReference type="SUPFAM" id="SSF48264">
    <property type="entry name" value="Cytochrome P450"/>
    <property type="match status" value="1"/>
</dbReference>
<dbReference type="InterPro" id="IPR002401">
    <property type="entry name" value="Cyt_P450_E_grp-I"/>
</dbReference>
<feature type="transmembrane region" description="Helical" evidence="11">
    <location>
        <begin position="12"/>
        <end position="31"/>
    </location>
</feature>
<organism evidence="12 13">
    <name type="scientific">Varroa destructor</name>
    <name type="common">Honeybee mite</name>
    <dbReference type="NCBI Taxonomy" id="109461"/>
    <lineage>
        <taxon>Eukaryota</taxon>
        <taxon>Metazoa</taxon>
        <taxon>Ecdysozoa</taxon>
        <taxon>Arthropoda</taxon>
        <taxon>Chelicerata</taxon>
        <taxon>Arachnida</taxon>
        <taxon>Acari</taxon>
        <taxon>Parasitiformes</taxon>
        <taxon>Mesostigmata</taxon>
        <taxon>Gamasina</taxon>
        <taxon>Dermanyssoidea</taxon>
        <taxon>Varroidae</taxon>
        <taxon>Varroa</taxon>
    </lineage>
</organism>
<dbReference type="PRINTS" id="PR00385">
    <property type="entry name" value="P450"/>
</dbReference>
<dbReference type="RefSeq" id="XP_022657330.1">
    <property type="nucleotide sequence ID" value="XM_022801595.1"/>
</dbReference>
<evidence type="ECO:0000256" key="2">
    <source>
        <dbReference type="ARBA" id="ARBA00004586"/>
    </source>
</evidence>
<evidence type="ECO:0000256" key="1">
    <source>
        <dbReference type="ARBA" id="ARBA00001971"/>
    </source>
</evidence>
<name>A0A7M7JV09_VARDE</name>
<dbReference type="InterPro" id="IPR001128">
    <property type="entry name" value="Cyt_P450"/>
</dbReference>
<dbReference type="Proteomes" id="UP000594260">
    <property type="component" value="Unplaced"/>
</dbReference>
<dbReference type="InterPro" id="IPR036396">
    <property type="entry name" value="Cyt_P450_sf"/>
</dbReference>
<dbReference type="EnsemblMetazoa" id="XM_022801595">
    <property type="protein sequence ID" value="XP_022657330"/>
    <property type="gene ID" value="LOC111248731"/>
</dbReference>
<dbReference type="InterPro" id="IPR017972">
    <property type="entry name" value="Cyt_P450_CS"/>
</dbReference>
<dbReference type="InterPro" id="IPR050196">
    <property type="entry name" value="Cytochrome_P450_Monoox"/>
</dbReference>
<accession>A0A7M7JV09</accession>
<evidence type="ECO:0000256" key="6">
    <source>
        <dbReference type="ARBA" id="ARBA00023004"/>
    </source>
</evidence>
<dbReference type="OMA" id="THGCKQD"/>
<dbReference type="GO" id="GO:0016705">
    <property type="term" value="F:oxidoreductase activity, acting on paired donors, with incorporation or reduction of molecular oxygen"/>
    <property type="evidence" value="ECO:0007669"/>
    <property type="project" value="InterPro"/>
</dbReference>
<evidence type="ECO:0000256" key="11">
    <source>
        <dbReference type="SAM" id="Phobius"/>
    </source>
</evidence>
<dbReference type="GO" id="GO:0004497">
    <property type="term" value="F:monooxygenase activity"/>
    <property type="evidence" value="ECO:0007669"/>
    <property type="project" value="UniProtKB-KW"/>
</dbReference>
<dbReference type="PANTHER" id="PTHR24291">
    <property type="entry name" value="CYTOCHROME P450 FAMILY 4"/>
    <property type="match status" value="1"/>
</dbReference>
<dbReference type="InParanoid" id="A0A7M7JV09"/>
<protein>
    <recommendedName>
        <fullName evidence="14">Cytochrome P450</fullName>
    </recommendedName>
</protein>
<dbReference type="OrthoDB" id="1470350at2759"/>
<keyword evidence="11" id="KW-1133">Transmembrane helix</keyword>
<proteinExistence type="inferred from homology"/>
<evidence type="ECO:0008006" key="14">
    <source>
        <dbReference type="Google" id="ProtNLM"/>
    </source>
</evidence>
<comment type="subcellular location">
    <subcellularLocation>
        <location evidence="2">Endoplasmic reticulum membrane</location>
    </subcellularLocation>
</comment>
<dbReference type="PRINTS" id="PR00463">
    <property type="entry name" value="EP450I"/>
</dbReference>
<evidence type="ECO:0000256" key="3">
    <source>
        <dbReference type="ARBA" id="ARBA00010617"/>
    </source>
</evidence>
<keyword evidence="10" id="KW-0560">Oxidoreductase</keyword>
<dbReference type="Pfam" id="PF00067">
    <property type="entry name" value="p450"/>
    <property type="match status" value="1"/>
</dbReference>
<dbReference type="GO" id="GO:0005789">
    <property type="term" value="C:endoplasmic reticulum membrane"/>
    <property type="evidence" value="ECO:0007669"/>
    <property type="project" value="UniProtKB-SubCell"/>
</dbReference>
<evidence type="ECO:0000256" key="7">
    <source>
        <dbReference type="ARBA" id="ARBA00023033"/>
    </source>
</evidence>
<keyword evidence="7 10" id="KW-0503">Monooxygenase</keyword>
<keyword evidence="9 10" id="KW-0479">Metal-binding</keyword>
<keyword evidence="6 9" id="KW-0408">Iron</keyword>